<protein>
    <recommendedName>
        <fullName evidence="4">GPI anchored cell wall protein</fullName>
    </recommendedName>
</protein>
<reference evidence="2 3" key="1">
    <citation type="submission" date="2016-12" db="EMBL/GenBank/DDBJ databases">
        <title>The genomes of Aspergillus section Nigri reveals drivers in fungal speciation.</title>
        <authorList>
            <consortium name="DOE Joint Genome Institute"/>
            <person name="Vesth T.C."/>
            <person name="Nybo J."/>
            <person name="Theobald S."/>
            <person name="Brandl J."/>
            <person name="Frisvad J.C."/>
            <person name="Nielsen K.F."/>
            <person name="Lyhne E.K."/>
            <person name="Kogle M.E."/>
            <person name="Kuo A."/>
            <person name="Riley R."/>
            <person name="Clum A."/>
            <person name="Nolan M."/>
            <person name="Lipzen A."/>
            <person name="Salamov A."/>
            <person name="Henrissat B."/>
            <person name="Wiebenga A."/>
            <person name="De Vries R.P."/>
            <person name="Grigoriev I.V."/>
            <person name="Mortensen U.H."/>
            <person name="Andersen M.R."/>
            <person name="Baker S.E."/>
        </authorList>
    </citation>
    <scope>NUCLEOTIDE SEQUENCE [LARGE SCALE GENOMIC DNA]</scope>
    <source>
        <strain evidence="2 3">JOP 1030-1</strain>
    </source>
</reference>
<dbReference type="EMBL" id="KZ821219">
    <property type="protein sequence ID" value="PYH49288.1"/>
    <property type="molecule type" value="Genomic_DNA"/>
</dbReference>
<dbReference type="STRING" id="1450539.A0A319ACA4"/>
<gene>
    <name evidence="2" type="ORF">BP01DRAFT_352809</name>
</gene>
<feature type="chain" id="PRO_5016302094" description="GPI anchored cell wall protein" evidence="1">
    <location>
        <begin position="19"/>
        <end position="204"/>
    </location>
</feature>
<evidence type="ECO:0000313" key="3">
    <source>
        <dbReference type="Proteomes" id="UP000248349"/>
    </source>
</evidence>
<evidence type="ECO:0000313" key="2">
    <source>
        <dbReference type="EMBL" id="PYH49288.1"/>
    </source>
</evidence>
<proteinExistence type="predicted"/>
<dbReference type="RefSeq" id="XP_025435270.1">
    <property type="nucleotide sequence ID" value="XM_025574022.1"/>
</dbReference>
<dbReference type="GeneID" id="37075250"/>
<organism evidence="2 3">
    <name type="scientific">Aspergillus saccharolyticus JOP 1030-1</name>
    <dbReference type="NCBI Taxonomy" id="1450539"/>
    <lineage>
        <taxon>Eukaryota</taxon>
        <taxon>Fungi</taxon>
        <taxon>Dikarya</taxon>
        <taxon>Ascomycota</taxon>
        <taxon>Pezizomycotina</taxon>
        <taxon>Eurotiomycetes</taxon>
        <taxon>Eurotiomycetidae</taxon>
        <taxon>Eurotiales</taxon>
        <taxon>Aspergillaceae</taxon>
        <taxon>Aspergillus</taxon>
        <taxon>Aspergillus subgen. Circumdati</taxon>
    </lineage>
</organism>
<dbReference type="AlphaFoldDB" id="A0A319ACA4"/>
<name>A0A319ACA4_9EURO</name>
<dbReference type="OrthoDB" id="4991875at2759"/>
<keyword evidence="1" id="KW-0732">Signal</keyword>
<keyword evidence="3" id="KW-1185">Reference proteome</keyword>
<evidence type="ECO:0008006" key="4">
    <source>
        <dbReference type="Google" id="ProtNLM"/>
    </source>
</evidence>
<dbReference type="Proteomes" id="UP000248349">
    <property type="component" value="Unassembled WGS sequence"/>
</dbReference>
<feature type="signal peptide" evidence="1">
    <location>
        <begin position="1"/>
        <end position="18"/>
    </location>
</feature>
<accession>A0A319ACA4</accession>
<sequence length="204" mass="20593">MRVTFLLAAALSVLTTSADDTTTTVGFYVPDWEVTLPADGQRNSTGASVVGINTAATTYHLGCLKDAPKTDCDIDHSWTIVQGPSTVSVSGVYTASTSDKSQSFDVTVTQSMECSLKAWTESASCSMSVGMTGSLDGGSYSSSTSTHASYTTTATLRALLVTGGVKSLTEPAATKTDGAAKGNGAVGAMITAAPVIAAAAAALL</sequence>
<evidence type="ECO:0000256" key="1">
    <source>
        <dbReference type="SAM" id="SignalP"/>
    </source>
</evidence>